<protein>
    <submittedName>
        <fullName evidence="1">Uncharacterized protein</fullName>
    </submittedName>
</protein>
<dbReference type="AlphaFoldDB" id="A0A1D2QSM4"/>
<comment type="caution">
    <text evidence="1">The sequence shown here is derived from an EMBL/GenBank/DDBJ whole genome shotgun (WGS) entry which is preliminary data.</text>
</comment>
<evidence type="ECO:0000313" key="1">
    <source>
        <dbReference type="EMBL" id="ODS24520.1"/>
    </source>
</evidence>
<proteinExistence type="predicted"/>
<organism evidence="1 2">
    <name type="scientific">Candidatus Endobugula sertula</name>
    <name type="common">Bugula neritina bacterial symbiont</name>
    <dbReference type="NCBI Taxonomy" id="62101"/>
    <lineage>
        <taxon>Bacteria</taxon>
        <taxon>Pseudomonadati</taxon>
        <taxon>Pseudomonadota</taxon>
        <taxon>Gammaproteobacteria</taxon>
        <taxon>Cellvibrionales</taxon>
        <taxon>Cellvibrionaceae</taxon>
        <taxon>Candidatus Endobugula</taxon>
    </lineage>
</organism>
<sequence length="90" mass="9823">MSGVDSRFMEAMTLINTAPLKPKLVSGVVEMTTVDILGFAANDPKVYKGGVAVVVFMMHWLNYLRASILIGKVDCTITTFVIMVQAQVDI</sequence>
<evidence type="ECO:0000313" key="2">
    <source>
        <dbReference type="Proteomes" id="UP000242502"/>
    </source>
</evidence>
<dbReference type="Proteomes" id="UP000242502">
    <property type="component" value="Unassembled WGS sequence"/>
</dbReference>
<dbReference type="STRING" id="62101.AB835_03525"/>
<reference evidence="1 2" key="1">
    <citation type="journal article" date="2016" name="Appl. Environ. Microbiol.">
        <title>Lack of Overt Genome Reduction in the Bryostatin-Producing Bryozoan Symbiont "Candidatus Endobugula sertula".</title>
        <authorList>
            <person name="Miller I.J."/>
            <person name="Vanee N."/>
            <person name="Fong S.S."/>
            <person name="Lim-Fong G.E."/>
            <person name="Kwan J.C."/>
        </authorList>
    </citation>
    <scope>NUCLEOTIDE SEQUENCE [LARGE SCALE GENOMIC DNA]</scope>
    <source>
        <strain evidence="1">AB1-4</strain>
    </source>
</reference>
<accession>A0A1D2QSM4</accession>
<name>A0A1D2QSM4_9GAMM</name>
<gene>
    <name evidence="1" type="ORF">AB835_03525</name>
</gene>
<dbReference type="EMBL" id="MDLC01000008">
    <property type="protein sequence ID" value="ODS24520.1"/>
    <property type="molecule type" value="Genomic_DNA"/>
</dbReference>